<evidence type="ECO:0000313" key="1">
    <source>
        <dbReference type="EMBL" id="VEL42976.1"/>
    </source>
</evidence>
<dbReference type="EMBL" id="CAAALY010277958">
    <property type="protein sequence ID" value="VEL42976.1"/>
    <property type="molecule type" value="Genomic_DNA"/>
</dbReference>
<organism evidence="1 2">
    <name type="scientific">Protopolystoma xenopodis</name>
    <dbReference type="NCBI Taxonomy" id="117903"/>
    <lineage>
        <taxon>Eukaryota</taxon>
        <taxon>Metazoa</taxon>
        <taxon>Spiralia</taxon>
        <taxon>Lophotrochozoa</taxon>
        <taxon>Platyhelminthes</taxon>
        <taxon>Monogenea</taxon>
        <taxon>Polyopisthocotylea</taxon>
        <taxon>Polystomatidea</taxon>
        <taxon>Polystomatidae</taxon>
        <taxon>Protopolystoma</taxon>
    </lineage>
</organism>
<accession>A0A3S5AQS5</accession>
<evidence type="ECO:0000313" key="2">
    <source>
        <dbReference type="Proteomes" id="UP000784294"/>
    </source>
</evidence>
<name>A0A3S5AQS5_9PLAT</name>
<sequence length="106" mass="12049">MTKWTSEPRRRHHILRGGTADRVHLSTKDVPAHRLRPLHSFDRTMFSLHSDSSCAVDTRNCDGRFIKLQLSPSQAGRLMCTPDSLVLASTSSNCDYEKKVHKLKDC</sequence>
<gene>
    <name evidence="1" type="ORF">PXEA_LOCUS36416</name>
</gene>
<proteinExistence type="predicted"/>
<dbReference type="AlphaFoldDB" id="A0A3S5AQS5"/>
<keyword evidence="2" id="KW-1185">Reference proteome</keyword>
<reference evidence="1" key="1">
    <citation type="submission" date="2018-11" db="EMBL/GenBank/DDBJ databases">
        <authorList>
            <consortium name="Pathogen Informatics"/>
        </authorList>
    </citation>
    <scope>NUCLEOTIDE SEQUENCE</scope>
</reference>
<dbReference type="Proteomes" id="UP000784294">
    <property type="component" value="Unassembled WGS sequence"/>
</dbReference>
<protein>
    <submittedName>
        <fullName evidence="1">Uncharacterized protein</fullName>
    </submittedName>
</protein>
<comment type="caution">
    <text evidence="1">The sequence shown here is derived from an EMBL/GenBank/DDBJ whole genome shotgun (WGS) entry which is preliminary data.</text>
</comment>